<dbReference type="Pfam" id="PF07715">
    <property type="entry name" value="Plug"/>
    <property type="match status" value="1"/>
</dbReference>
<feature type="domain" description="TonB-dependent receptor plug" evidence="9">
    <location>
        <begin position="113"/>
        <end position="218"/>
    </location>
</feature>
<feature type="chain" id="PRO_5047485692" evidence="8">
    <location>
        <begin position="20"/>
        <end position="1011"/>
    </location>
</feature>
<evidence type="ECO:0000256" key="2">
    <source>
        <dbReference type="ARBA" id="ARBA00022448"/>
    </source>
</evidence>
<keyword evidence="4 7" id="KW-0812">Transmembrane</keyword>
<keyword evidence="11" id="KW-1185">Reference proteome</keyword>
<evidence type="ECO:0000313" key="10">
    <source>
        <dbReference type="EMBL" id="MBF8148605.1"/>
    </source>
</evidence>
<dbReference type="SUPFAM" id="SSF49464">
    <property type="entry name" value="Carboxypeptidase regulatory domain-like"/>
    <property type="match status" value="1"/>
</dbReference>
<accession>A0ABS0EGL5</accession>
<keyword evidence="8" id="KW-0732">Signal</keyword>
<dbReference type="RefSeq" id="WP_195869884.1">
    <property type="nucleotide sequence ID" value="NZ_JADOET010000001.1"/>
</dbReference>
<evidence type="ECO:0000256" key="4">
    <source>
        <dbReference type="ARBA" id="ARBA00022692"/>
    </source>
</evidence>
<evidence type="ECO:0000256" key="8">
    <source>
        <dbReference type="SAM" id="SignalP"/>
    </source>
</evidence>
<dbReference type="InterPro" id="IPR008969">
    <property type="entry name" value="CarboxyPept-like_regulatory"/>
</dbReference>
<dbReference type="Gene3D" id="2.170.130.10">
    <property type="entry name" value="TonB-dependent receptor, plug domain"/>
    <property type="match status" value="1"/>
</dbReference>
<keyword evidence="3 7" id="KW-1134">Transmembrane beta strand</keyword>
<evidence type="ECO:0000256" key="7">
    <source>
        <dbReference type="PROSITE-ProRule" id="PRU01360"/>
    </source>
</evidence>
<sequence>MKTKTSLLLMLFFSICSFAQQLEINGIVTSESDGMPLPGVNVIVQGTSRGTTTDFDGNYTISVERGVQLEFSYVGFITQTVTIENQTVLNITLEDDVASLSEVVVVGYGTQKKADLTGAITTVKSEDIEKTPNSNVMQSLQGKVAGVQVVSSGSPGGSPTVRIRGVNSQEGGNNPLYVVDGMFYNTIDFLDSSQIETISVLKDASSISIFGQRGVNGVIIIETKNGRQEQKPVFTYNGYSGYQNAQNVVKMANAEQFVTMAYESQSQADIEFVENAIQRFGRSRVNPNIPNVNTDWYKEILRVAPISSHSFGVAGGSEKTTYGVNASYFSQDGILDMKNEYERFNIQSNIEIELSDRLTVGTNAIFSNSTQYNPENGAWFQAYFAVPILPVFDELNTEAAPIPYSDASLLGYRGAQNPFPVMTYNNNQLKVRKVLASMFVEYDLIPDKLKFKTLYSHDYSTISARNVRFPYFTSGVSQRETSNIKREENKFSNQNWDNTLTYNDTFGDHNLTVLAGTAYRDEQINEFEATGFDIQGIGLESSWYLDFADPTTFSNQVSELGDRQYSFAVFGRLEYSFKNKYLLNATLRHEGDGRFPREIWVTTPAVGLGWVLSEENFMNDSNLFNFLKLRASWGQLANGSLGGSSGTNTISTEVTSIGDIPTNGILATSTFQNIKREILEETNLGISARAFDNKLSLEVDYYVRDTKDLVLPRQVPIISQTVLDNVGEMRNQGLEVAANWNQIINDNWSFSVGGNIATLKNEVTQINTEQGYLDTGSAAFRQRLIVGEPVNAFFGWEVDGVYQNESQVAADPTAQNELSVNQNQLVPGDFIYKDQNNDGVIDADDRVVLGSYLPSFSYGGNINVNYKQFDLSVSFSGQTGNKILNRKRGEVIFTNDTNIDADFAINRWHGEGTTNTYPSSEGRRKAWNQRMSSFFVEDGSYFRVQNIQLAYTIPRNALGGKNMPEVRLYCTAERPITIFNYNGFNPEVNDGVDRETYPVPAVYTFGVNIKI</sequence>
<keyword evidence="10" id="KW-0675">Receptor</keyword>
<dbReference type="InterPro" id="IPR023997">
    <property type="entry name" value="TonB-dep_OMP_SusC/RagA_CS"/>
</dbReference>
<dbReference type="EMBL" id="JADOET010000001">
    <property type="protein sequence ID" value="MBF8148605.1"/>
    <property type="molecule type" value="Genomic_DNA"/>
</dbReference>
<evidence type="ECO:0000256" key="1">
    <source>
        <dbReference type="ARBA" id="ARBA00004571"/>
    </source>
</evidence>
<dbReference type="NCBIfam" id="TIGR04057">
    <property type="entry name" value="SusC_RagA_signa"/>
    <property type="match status" value="1"/>
</dbReference>
<dbReference type="SUPFAM" id="SSF56935">
    <property type="entry name" value="Porins"/>
    <property type="match status" value="1"/>
</dbReference>
<dbReference type="Proteomes" id="UP000611215">
    <property type="component" value="Unassembled WGS sequence"/>
</dbReference>
<comment type="caution">
    <text evidence="10">The sequence shown here is derived from an EMBL/GenBank/DDBJ whole genome shotgun (WGS) entry which is preliminary data.</text>
</comment>
<proteinExistence type="inferred from homology"/>
<dbReference type="InterPro" id="IPR039426">
    <property type="entry name" value="TonB-dep_rcpt-like"/>
</dbReference>
<feature type="signal peptide" evidence="8">
    <location>
        <begin position="1"/>
        <end position="19"/>
    </location>
</feature>
<dbReference type="InterPro" id="IPR036942">
    <property type="entry name" value="Beta-barrel_TonB_sf"/>
</dbReference>
<dbReference type="Gene3D" id="2.40.170.20">
    <property type="entry name" value="TonB-dependent receptor, beta-barrel domain"/>
    <property type="match status" value="1"/>
</dbReference>
<evidence type="ECO:0000259" key="9">
    <source>
        <dbReference type="Pfam" id="PF07715"/>
    </source>
</evidence>
<reference evidence="10 11" key="1">
    <citation type="submission" date="2020-11" db="EMBL/GenBank/DDBJ databases">
        <title>Winogradskyella marina sp. nov., isolated from marine sediment.</title>
        <authorList>
            <person name="Bo J."/>
            <person name="Wang S."/>
            <person name="Song X."/>
            <person name="Du Z."/>
        </authorList>
    </citation>
    <scope>NUCLEOTIDE SEQUENCE [LARGE SCALE GENOMIC DNA]</scope>
    <source>
        <strain evidence="10 11">F6397</strain>
    </source>
</reference>
<dbReference type="InterPro" id="IPR023996">
    <property type="entry name" value="TonB-dep_OMP_SusC/RagA"/>
</dbReference>
<comment type="similarity">
    <text evidence="7">Belongs to the TonB-dependent receptor family.</text>
</comment>
<dbReference type="PROSITE" id="PS52016">
    <property type="entry name" value="TONB_DEPENDENT_REC_3"/>
    <property type="match status" value="1"/>
</dbReference>
<keyword evidence="6 7" id="KW-0998">Cell outer membrane</keyword>
<keyword evidence="5 7" id="KW-0472">Membrane</keyword>
<dbReference type="InterPro" id="IPR037066">
    <property type="entry name" value="Plug_dom_sf"/>
</dbReference>
<dbReference type="NCBIfam" id="TIGR04056">
    <property type="entry name" value="OMP_RagA_SusC"/>
    <property type="match status" value="1"/>
</dbReference>
<evidence type="ECO:0000256" key="3">
    <source>
        <dbReference type="ARBA" id="ARBA00022452"/>
    </source>
</evidence>
<dbReference type="Pfam" id="PF13715">
    <property type="entry name" value="CarbopepD_reg_2"/>
    <property type="match status" value="1"/>
</dbReference>
<organism evidence="10 11">
    <name type="scientific">Winogradskyella marina</name>
    <dbReference type="NCBI Taxonomy" id="2785530"/>
    <lineage>
        <taxon>Bacteria</taxon>
        <taxon>Pseudomonadati</taxon>
        <taxon>Bacteroidota</taxon>
        <taxon>Flavobacteriia</taxon>
        <taxon>Flavobacteriales</taxon>
        <taxon>Flavobacteriaceae</taxon>
        <taxon>Winogradskyella</taxon>
    </lineage>
</organism>
<protein>
    <submittedName>
        <fullName evidence="10">TonB-dependent receptor</fullName>
    </submittedName>
</protein>
<keyword evidence="2 7" id="KW-0813">Transport</keyword>
<dbReference type="Gene3D" id="2.60.40.1120">
    <property type="entry name" value="Carboxypeptidase-like, regulatory domain"/>
    <property type="match status" value="1"/>
</dbReference>
<evidence type="ECO:0000313" key="11">
    <source>
        <dbReference type="Proteomes" id="UP000611215"/>
    </source>
</evidence>
<evidence type="ECO:0000256" key="5">
    <source>
        <dbReference type="ARBA" id="ARBA00023136"/>
    </source>
</evidence>
<dbReference type="InterPro" id="IPR012910">
    <property type="entry name" value="Plug_dom"/>
</dbReference>
<name>A0ABS0EGL5_9FLAO</name>
<evidence type="ECO:0000256" key="6">
    <source>
        <dbReference type="ARBA" id="ARBA00023237"/>
    </source>
</evidence>
<comment type="subcellular location">
    <subcellularLocation>
        <location evidence="1 7">Cell outer membrane</location>
        <topology evidence="1 7">Multi-pass membrane protein</topology>
    </subcellularLocation>
</comment>
<gene>
    <name evidence="10" type="ORF">ITJ86_01780</name>
</gene>